<dbReference type="PANTHER" id="PTHR46387:SF2">
    <property type="entry name" value="RIBONUCLEASE HI"/>
    <property type="match status" value="1"/>
</dbReference>
<reference evidence="3 4" key="1">
    <citation type="submission" date="2019-06" db="EMBL/GenBank/DDBJ databases">
        <title>Genomics analysis of Aphanomyces spp. identifies a new class of oomycete effector associated with host adaptation.</title>
        <authorList>
            <person name="Gaulin E."/>
        </authorList>
    </citation>
    <scope>NUCLEOTIDE SEQUENCE [LARGE SCALE GENOMIC DNA]</scope>
    <source>
        <strain evidence="3 4">E</strain>
    </source>
</reference>
<evidence type="ECO:0000313" key="3">
    <source>
        <dbReference type="EMBL" id="KAF0702155.1"/>
    </source>
</evidence>
<feature type="region of interest" description="Disordered" evidence="1">
    <location>
        <begin position="314"/>
        <end position="363"/>
    </location>
</feature>
<dbReference type="Pfam" id="PF13456">
    <property type="entry name" value="RVT_3"/>
    <property type="match status" value="1"/>
</dbReference>
<feature type="domain" description="RNase H type-1" evidence="2">
    <location>
        <begin position="181"/>
        <end position="313"/>
    </location>
</feature>
<dbReference type="VEuPathDB" id="FungiDB:H257_14837"/>
<protein>
    <recommendedName>
        <fullName evidence="2">RNase H type-1 domain-containing protein</fullName>
    </recommendedName>
</protein>
<proteinExistence type="predicted"/>
<feature type="region of interest" description="Disordered" evidence="1">
    <location>
        <begin position="85"/>
        <end position="111"/>
    </location>
</feature>
<feature type="compositionally biased region" description="Polar residues" evidence="1">
    <location>
        <begin position="320"/>
        <end position="336"/>
    </location>
</feature>
<evidence type="ECO:0000313" key="4">
    <source>
        <dbReference type="Proteomes" id="UP000469452"/>
    </source>
</evidence>
<dbReference type="PROSITE" id="PS50879">
    <property type="entry name" value="RNASE_H_1"/>
    <property type="match status" value="1"/>
</dbReference>
<dbReference type="Gene3D" id="3.30.420.10">
    <property type="entry name" value="Ribonuclease H-like superfamily/Ribonuclease H"/>
    <property type="match status" value="1"/>
</dbReference>
<sequence length="363" mass="40077">MYRWFHQAFPFWTTPAPPQYPFCGASDSPAHTFWLCGRARYLWTTTLRIWFDPTTPPNTDDQQTSFLHGTQPPCTMATPFTKLDVPLHRPRQPGPPSVAAHPSPHTPYPVERPLRSATRQHQPYPAAGFLPLPPPGAFPRLNHLPRPTTAPPPRGPVSGPSLTVQSLLSPPPSPPRGQTPMRKDGVVVFDGAARMGEGCGGSGAVAMPPAEPLLCEYTAHYFPAPTTNNIAEYDGLIHGLQLAADMGFTHLTIFGDSQLVLRQMQGIYRLRHPGLRELYRSAREWAAHFHCTWVHRLRDGNQAADFLSKRAPDLARDFSSPPTKHNTPLPLPNTTRHSPHAISPPYTIFSTATSPSTPVDPHT</sequence>
<dbReference type="InterPro" id="IPR012337">
    <property type="entry name" value="RNaseH-like_sf"/>
</dbReference>
<dbReference type="InterPro" id="IPR002156">
    <property type="entry name" value="RNaseH_domain"/>
</dbReference>
<name>A0A6A4YZK9_APHAT</name>
<dbReference type="InterPro" id="IPR036397">
    <property type="entry name" value="RNaseH_sf"/>
</dbReference>
<organism evidence="3 4">
    <name type="scientific">Aphanomyces astaci</name>
    <name type="common">Crayfish plague agent</name>
    <dbReference type="NCBI Taxonomy" id="112090"/>
    <lineage>
        <taxon>Eukaryota</taxon>
        <taxon>Sar</taxon>
        <taxon>Stramenopiles</taxon>
        <taxon>Oomycota</taxon>
        <taxon>Saprolegniomycetes</taxon>
        <taxon>Saprolegniales</taxon>
        <taxon>Verrucalvaceae</taxon>
        <taxon>Aphanomyces</taxon>
    </lineage>
</organism>
<dbReference type="AlphaFoldDB" id="A0A6A4YZK9"/>
<dbReference type="GO" id="GO:0004523">
    <property type="term" value="F:RNA-DNA hybrid ribonuclease activity"/>
    <property type="evidence" value="ECO:0007669"/>
    <property type="project" value="InterPro"/>
</dbReference>
<dbReference type="GO" id="GO:0003676">
    <property type="term" value="F:nucleic acid binding"/>
    <property type="evidence" value="ECO:0007669"/>
    <property type="project" value="InterPro"/>
</dbReference>
<dbReference type="SUPFAM" id="SSF53098">
    <property type="entry name" value="Ribonuclease H-like"/>
    <property type="match status" value="1"/>
</dbReference>
<gene>
    <name evidence="3" type="ORF">AaE_016095</name>
</gene>
<dbReference type="VEuPathDB" id="FungiDB:H257_17160"/>
<accession>A0A6A4YZK9</accession>
<dbReference type="Proteomes" id="UP000469452">
    <property type="component" value="Unassembled WGS sequence"/>
</dbReference>
<dbReference type="PANTHER" id="PTHR46387">
    <property type="entry name" value="POLYNUCLEOTIDYL TRANSFERASE, RIBONUCLEASE H-LIKE SUPERFAMILY PROTEIN"/>
    <property type="match status" value="1"/>
</dbReference>
<evidence type="ECO:0000256" key="1">
    <source>
        <dbReference type="SAM" id="MobiDB-lite"/>
    </source>
</evidence>
<dbReference type="EMBL" id="VJMI01021267">
    <property type="protein sequence ID" value="KAF0702155.1"/>
    <property type="molecule type" value="Genomic_DNA"/>
</dbReference>
<comment type="caution">
    <text evidence="3">The sequence shown here is derived from an EMBL/GenBank/DDBJ whole genome shotgun (WGS) entry which is preliminary data.</text>
</comment>
<dbReference type="CDD" id="cd09279">
    <property type="entry name" value="RNase_HI_like"/>
    <property type="match status" value="1"/>
</dbReference>
<evidence type="ECO:0000259" key="2">
    <source>
        <dbReference type="PROSITE" id="PS50879"/>
    </source>
</evidence>
<feature type="region of interest" description="Disordered" evidence="1">
    <location>
        <begin position="124"/>
        <end position="183"/>
    </location>
</feature>
<feature type="compositionally biased region" description="Polar residues" evidence="1">
    <location>
        <begin position="348"/>
        <end position="357"/>
    </location>
</feature>